<keyword evidence="9" id="KW-0547">Nucleotide-binding</keyword>
<comment type="pathway">
    <text evidence="3">Carbohydrate biosynthesis; gluconeogenesis.</text>
</comment>
<dbReference type="Pfam" id="PF01326">
    <property type="entry name" value="PPDK_N"/>
    <property type="match status" value="1"/>
</dbReference>
<dbReference type="InterPro" id="IPR002192">
    <property type="entry name" value="PPDK_AMP/ATP-bd"/>
</dbReference>
<sequence length="327" mass="36534">MSKRKTPKQTGKTGNVFALPFSKLRKADVEIAGGKGASLGEMASARIPVPPGFVVLSSAFDRFLEETDIDVEIDKWLHKVNQRDISSIDRASHEIRDIIRKAKFPPDLGKIFLAAYTHLGVKRVAVRSSATAEDSSVASWAGELESYLFVTREDLLSTIKTCWSSLFTPRAIFYRFERKLHKKRISVAVVVQKMIESEIAGVAFTAHPVTKDRDQMVIEAGWGQGESIVSGRITPDTYVFDKETDAILDINISMQADMIVRKGQKGSKIVQVPSAKLSKQKLSGKQIIALAKICQRIEKHYGLPQDIEWALEKQKFYIVQSRPITTL</sequence>
<keyword evidence="12" id="KW-0460">Magnesium</keyword>
<dbReference type="AlphaFoldDB" id="A0A1G2B968"/>
<reference evidence="16 17" key="1">
    <citation type="journal article" date="2016" name="Nat. Commun.">
        <title>Thousands of microbial genomes shed light on interconnected biogeochemical processes in an aquifer system.</title>
        <authorList>
            <person name="Anantharaman K."/>
            <person name="Brown C.T."/>
            <person name="Hug L.A."/>
            <person name="Sharon I."/>
            <person name="Castelle C.J."/>
            <person name="Probst A.J."/>
            <person name="Thomas B.C."/>
            <person name="Singh A."/>
            <person name="Wilkins M.J."/>
            <person name="Karaoz U."/>
            <person name="Brodie E.L."/>
            <person name="Williams K.H."/>
            <person name="Hubbard S.S."/>
            <person name="Banfield J.F."/>
        </authorList>
    </citation>
    <scope>NUCLEOTIDE SEQUENCE [LARGE SCALE GENOMIC DNA]</scope>
</reference>
<evidence type="ECO:0000256" key="3">
    <source>
        <dbReference type="ARBA" id="ARBA00004742"/>
    </source>
</evidence>
<accession>A0A1G2B968</accession>
<dbReference type="InterPro" id="IPR006319">
    <property type="entry name" value="PEP_synth"/>
</dbReference>
<feature type="domain" description="Pyruvate phosphate dikinase AMP/ATP-binding" evidence="15">
    <location>
        <begin position="30"/>
        <end position="326"/>
    </location>
</feature>
<evidence type="ECO:0000256" key="2">
    <source>
        <dbReference type="ARBA" id="ARBA00002988"/>
    </source>
</evidence>
<protein>
    <recommendedName>
        <fullName evidence="6">Phosphoenolpyruvate synthase</fullName>
        <ecNumber evidence="5">2.7.9.2</ecNumber>
    </recommendedName>
    <alternativeName>
        <fullName evidence="13">Pyruvate, water dikinase</fullName>
    </alternativeName>
</protein>
<dbReference type="SUPFAM" id="SSF56059">
    <property type="entry name" value="Glutathione synthetase ATP-binding domain-like"/>
    <property type="match status" value="1"/>
</dbReference>
<comment type="caution">
    <text evidence="16">The sequence shown here is derived from an EMBL/GenBank/DDBJ whole genome shotgun (WGS) entry which is preliminary data.</text>
</comment>
<evidence type="ECO:0000256" key="6">
    <source>
        <dbReference type="ARBA" id="ARBA00021623"/>
    </source>
</evidence>
<keyword evidence="7" id="KW-0808">Transferase</keyword>
<dbReference type="PANTHER" id="PTHR43030:SF1">
    <property type="entry name" value="PHOSPHOENOLPYRUVATE SYNTHASE"/>
    <property type="match status" value="1"/>
</dbReference>
<comment type="similarity">
    <text evidence="4">Belongs to the PEP-utilizing enzyme family.</text>
</comment>
<dbReference type="Proteomes" id="UP000179164">
    <property type="component" value="Unassembled WGS sequence"/>
</dbReference>
<evidence type="ECO:0000313" key="16">
    <source>
        <dbReference type="EMBL" id="OGY84820.1"/>
    </source>
</evidence>
<evidence type="ECO:0000256" key="12">
    <source>
        <dbReference type="ARBA" id="ARBA00022842"/>
    </source>
</evidence>
<proteinExistence type="inferred from homology"/>
<dbReference type="GO" id="GO:0006094">
    <property type="term" value="P:gluconeogenesis"/>
    <property type="evidence" value="ECO:0007669"/>
    <property type="project" value="UniProtKB-UniPathway"/>
</dbReference>
<keyword evidence="11" id="KW-0067">ATP-binding</keyword>
<dbReference type="GO" id="GO:0008986">
    <property type="term" value="F:pyruvate, water dikinase activity"/>
    <property type="evidence" value="ECO:0007669"/>
    <property type="project" value="UniProtKB-EC"/>
</dbReference>
<evidence type="ECO:0000256" key="14">
    <source>
        <dbReference type="ARBA" id="ARBA00047700"/>
    </source>
</evidence>
<evidence type="ECO:0000259" key="15">
    <source>
        <dbReference type="Pfam" id="PF01326"/>
    </source>
</evidence>
<dbReference type="Gene3D" id="3.30.470.20">
    <property type="entry name" value="ATP-grasp fold, B domain"/>
    <property type="match status" value="1"/>
</dbReference>
<dbReference type="UniPathway" id="UPA00138"/>
<evidence type="ECO:0000256" key="4">
    <source>
        <dbReference type="ARBA" id="ARBA00007837"/>
    </source>
</evidence>
<keyword evidence="8" id="KW-0479">Metal-binding</keyword>
<organism evidence="16 17">
    <name type="scientific">Candidatus Kerfeldbacteria bacterium RIFCSPLOWO2_01_FULL_48_11</name>
    <dbReference type="NCBI Taxonomy" id="1798543"/>
    <lineage>
        <taxon>Bacteria</taxon>
        <taxon>Candidatus Kerfeldiibacteriota</taxon>
    </lineage>
</organism>
<comment type="cofactor">
    <cofactor evidence="1">
        <name>Mg(2+)</name>
        <dbReference type="ChEBI" id="CHEBI:18420"/>
    </cofactor>
</comment>
<evidence type="ECO:0000256" key="7">
    <source>
        <dbReference type="ARBA" id="ARBA00022679"/>
    </source>
</evidence>
<evidence type="ECO:0000256" key="8">
    <source>
        <dbReference type="ARBA" id="ARBA00022723"/>
    </source>
</evidence>
<evidence type="ECO:0000256" key="1">
    <source>
        <dbReference type="ARBA" id="ARBA00001946"/>
    </source>
</evidence>
<evidence type="ECO:0000256" key="10">
    <source>
        <dbReference type="ARBA" id="ARBA00022777"/>
    </source>
</evidence>
<dbReference type="GO" id="GO:0005524">
    <property type="term" value="F:ATP binding"/>
    <property type="evidence" value="ECO:0007669"/>
    <property type="project" value="UniProtKB-KW"/>
</dbReference>
<dbReference type="EC" id="2.7.9.2" evidence="5"/>
<name>A0A1G2B968_9BACT</name>
<gene>
    <name evidence="16" type="ORF">A2898_03845</name>
</gene>
<dbReference type="STRING" id="1798543.A2898_03845"/>
<dbReference type="EMBL" id="MHKE01000004">
    <property type="protein sequence ID" value="OGY84820.1"/>
    <property type="molecule type" value="Genomic_DNA"/>
</dbReference>
<comment type="catalytic activity">
    <reaction evidence="14">
        <text>pyruvate + ATP + H2O = phosphoenolpyruvate + AMP + phosphate + 2 H(+)</text>
        <dbReference type="Rhea" id="RHEA:11364"/>
        <dbReference type="ChEBI" id="CHEBI:15361"/>
        <dbReference type="ChEBI" id="CHEBI:15377"/>
        <dbReference type="ChEBI" id="CHEBI:15378"/>
        <dbReference type="ChEBI" id="CHEBI:30616"/>
        <dbReference type="ChEBI" id="CHEBI:43474"/>
        <dbReference type="ChEBI" id="CHEBI:58702"/>
        <dbReference type="ChEBI" id="CHEBI:456215"/>
        <dbReference type="EC" id="2.7.9.2"/>
    </reaction>
</comment>
<dbReference type="GO" id="GO:0046872">
    <property type="term" value="F:metal ion binding"/>
    <property type="evidence" value="ECO:0007669"/>
    <property type="project" value="UniProtKB-KW"/>
</dbReference>
<evidence type="ECO:0000256" key="9">
    <source>
        <dbReference type="ARBA" id="ARBA00022741"/>
    </source>
</evidence>
<keyword evidence="10" id="KW-0418">Kinase</keyword>
<dbReference type="InterPro" id="IPR013815">
    <property type="entry name" value="ATP_grasp_subdomain_1"/>
</dbReference>
<evidence type="ECO:0000256" key="13">
    <source>
        <dbReference type="ARBA" id="ARBA00033470"/>
    </source>
</evidence>
<evidence type="ECO:0000256" key="11">
    <source>
        <dbReference type="ARBA" id="ARBA00022840"/>
    </source>
</evidence>
<dbReference type="Gene3D" id="3.30.1490.20">
    <property type="entry name" value="ATP-grasp fold, A domain"/>
    <property type="match status" value="1"/>
</dbReference>
<comment type="function">
    <text evidence="2">Catalyzes the phosphorylation of pyruvate to phosphoenolpyruvate.</text>
</comment>
<evidence type="ECO:0000313" key="17">
    <source>
        <dbReference type="Proteomes" id="UP000179164"/>
    </source>
</evidence>
<dbReference type="PANTHER" id="PTHR43030">
    <property type="entry name" value="PHOSPHOENOLPYRUVATE SYNTHASE"/>
    <property type="match status" value="1"/>
</dbReference>
<evidence type="ECO:0000256" key="5">
    <source>
        <dbReference type="ARBA" id="ARBA00011996"/>
    </source>
</evidence>